<accession>A0A117UZJ6</accession>
<reference evidence="5 6" key="1">
    <citation type="submission" date="2015-10" db="EMBL/GenBank/DDBJ databases">
        <title>Draft genome sequence of Novosphingobium fuchskuhlense DSM 25065 isolated from a surface water sample of the southwest basin of Lake Grosse Fuchskuhle.</title>
        <authorList>
            <person name="Ruckert C."/>
            <person name="Winkler A."/>
            <person name="Glaeser J."/>
            <person name="Grossart H.-P."/>
            <person name="Kalinowski J."/>
            <person name="Glaeser S."/>
        </authorList>
    </citation>
    <scope>NUCLEOTIDE SEQUENCE [LARGE SCALE GENOMIC DNA]</scope>
    <source>
        <strain evidence="5 6">FNE08-7</strain>
    </source>
</reference>
<dbReference type="OrthoDB" id="9813313at2"/>
<dbReference type="PANTHER" id="PTHR30154">
    <property type="entry name" value="LEUCINE-RESPONSIVE REGULATORY PROTEIN"/>
    <property type="match status" value="1"/>
</dbReference>
<dbReference type="SUPFAM" id="SSF46785">
    <property type="entry name" value="Winged helix' DNA-binding domain"/>
    <property type="match status" value="1"/>
</dbReference>
<dbReference type="InterPro" id="IPR019888">
    <property type="entry name" value="Tscrpt_reg_AsnC-like"/>
</dbReference>
<dbReference type="GO" id="GO:0043565">
    <property type="term" value="F:sequence-specific DNA binding"/>
    <property type="evidence" value="ECO:0007669"/>
    <property type="project" value="InterPro"/>
</dbReference>
<name>A0A117UZJ6_9SPHN</name>
<keyword evidence="2" id="KW-0238">DNA-binding</keyword>
<dbReference type="GO" id="GO:0043200">
    <property type="term" value="P:response to amino acid"/>
    <property type="evidence" value="ECO:0007669"/>
    <property type="project" value="TreeGrafter"/>
</dbReference>
<evidence type="ECO:0000256" key="1">
    <source>
        <dbReference type="ARBA" id="ARBA00023015"/>
    </source>
</evidence>
<organism evidence="5 6">
    <name type="scientific">Novosphingobium fuchskuhlense</name>
    <dbReference type="NCBI Taxonomy" id="1117702"/>
    <lineage>
        <taxon>Bacteria</taxon>
        <taxon>Pseudomonadati</taxon>
        <taxon>Pseudomonadota</taxon>
        <taxon>Alphaproteobacteria</taxon>
        <taxon>Sphingomonadales</taxon>
        <taxon>Sphingomonadaceae</taxon>
        <taxon>Novosphingobium</taxon>
    </lineage>
</organism>
<proteinExistence type="predicted"/>
<dbReference type="Gene3D" id="3.30.70.920">
    <property type="match status" value="1"/>
</dbReference>
<keyword evidence="3" id="KW-0804">Transcription</keyword>
<dbReference type="InterPro" id="IPR036388">
    <property type="entry name" value="WH-like_DNA-bd_sf"/>
</dbReference>
<gene>
    <name evidence="5" type="ORF">AQZ52_01950</name>
</gene>
<dbReference type="Pfam" id="PF01037">
    <property type="entry name" value="AsnC_trans_reg"/>
    <property type="match status" value="1"/>
</dbReference>
<dbReference type="SUPFAM" id="SSF54909">
    <property type="entry name" value="Dimeric alpha+beta barrel"/>
    <property type="match status" value="1"/>
</dbReference>
<dbReference type="InterPro" id="IPR036390">
    <property type="entry name" value="WH_DNA-bd_sf"/>
</dbReference>
<comment type="caution">
    <text evidence="5">The sequence shown here is derived from an EMBL/GenBank/DDBJ whole genome shotgun (WGS) entry which is preliminary data.</text>
</comment>
<dbReference type="InterPro" id="IPR000485">
    <property type="entry name" value="AsnC-type_HTH_dom"/>
</dbReference>
<evidence type="ECO:0000256" key="2">
    <source>
        <dbReference type="ARBA" id="ARBA00023125"/>
    </source>
</evidence>
<dbReference type="Pfam" id="PF13404">
    <property type="entry name" value="HTH_AsnC-type"/>
    <property type="match status" value="1"/>
</dbReference>
<dbReference type="InterPro" id="IPR011008">
    <property type="entry name" value="Dimeric_a/b-barrel"/>
</dbReference>
<dbReference type="InterPro" id="IPR019887">
    <property type="entry name" value="Tscrpt_reg_AsnC/Lrp_C"/>
</dbReference>
<dbReference type="Proteomes" id="UP000058012">
    <property type="component" value="Unassembled WGS sequence"/>
</dbReference>
<dbReference type="PANTHER" id="PTHR30154:SF34">
    <property type="entry name" value="TRANSCRIPTIONAL REGULATOR AZLB"/>
    <property type="match status" value="1"/>
</dbReference>
<dbReference type="GO" id="GO:0005829">
    <property type="term" value="C:cytosol"/>
    <property type="evidence" value="ECO:0007669"/>
    <property type="project" value="TreeGrafter"/>
</dbReference>
<dbReference type="SMART" id="SM00344">
    <property type="entry name" value="HTH_ASNC"/>
    <property type="match status" value="1"/>
</dbReference>
<evidence type="ECO:0000256" key="3">
    <source>
        <dbReference type="ARBA" id="ARBA00023163"/>
    </source>
</evidence>
<keyword evidence="1" id="KW-0805">Transcription regulation</keyword>
<dbReference type="PROSITE" id="PS50956">
    <property type="entry name" value="HTH_ASNC_2"/>
    <property type="match status" value="1"/>
</dbReference>
<keyword evidence="6" id="KW-1185">Reference proteome</keyword>
<dbReference type="AlphaFoldDB" id="A0A117UZJ6"/>
<dbReference type="STRING" id="1117702.AQZ52_01950"/>
<dbReference type="EMBL" id="LLZS01000001">
    <property type="protein sequence ID" value="KUR73749.1"/>
    <property type="molecule type" value="Genomic_DNA"/>
</dbReference>
<dbReference type="GO" id="GO:0006355">
    <property type="term" value="P:regulation of DNA-templated transcription"/>
    <property type="evidence" value="ECO:0007669"/>
    <property type="project" value="UniProtKB-ARBA"/>
</dbReference>
<dbReference type="CDD" id="cd00090">
    <property type="entry name" value="HTH_ARSR"/>
    <property type="match status" value="1"/>
</dbReference>
<evidence type="ECO:0000313" key="5">
    <source>
        <dbReference type="EMBL" id="KUR73749.1"/>
    </source>
</evidence>
<sequence>MDRIDAALVDALQHDSSRPVAVLADAVALSPSACHRRIRALEEAGVISGYAARIDPRRIGLAVEVFVEITLTSQSREAMDRFERAVGDFDDILECHLMSGGADYLLRVAAADLDQYDHIHRDCLARLPGVSSMRSSFSLRRIKRFAGYPVPRAVRP</sequence>
<dbReference type="RefSeq" id="WP_067906265.1">
    <property type="nucleotide sequence ID" value="NZ_KQ954244.1"/>
</dbReference>
<dbReference type="PRINTS" id="PR00033">
    <property type="entry name" value="HTHASNC"/>
</dbReference>
<dbReference type="Gene3D" id="1.10.10.10">
    <property type="entry name" value="Winged helix-like DNA-binding domain superfamily/Winged helix DNA-binding domain"/>
    <property type="match status" value="1"/>
</dbReference>
<feature type="domain" description="HTH asnC-type" evidence="4">
    <location>
        <begin position="1"/>
        <end position="62"/>
    </location>
</feature>
<evidence type="ECO:0000313" key="6">
    <source>
        <dbReference type="Proteomes" id="UP000058012"/>
    </source>
</evidence>
<evidence type="ECO:0000259" key="4">
    <source>
        <dbReference type="PROSITE" id="PS50956"/>
    </source>
</evidence>
<dbReference type="InterPro" id="IPR011991">
    <property type="entry name" value="ArsR-like_HTH"/>
</dbReference>
<protein>
    <submittedName>
        <fullName evidence="5">AsnC family transcriptional regulator</fullName>
    </submittedName>
</protein>